<protein>
    <submittedName>
        <fullName evidence="1">Uncharacterized protein</fullName>
    </submittedName>
</protein>
<reference evidence="1" key="2">
    <citation type="journal article" date="2015" name="Data Brief">
        <title>Shoot transcriptome of the giant reed, Arundo donax.</title>
        <authorList>
            <person name="Barrero R.A."/>
            <person name="Guerrero F.D."/>
            <person name="Moolhuijzen P."/>
            <person name="Goolsby J.A."/>
            <person name="Tidwell J."/>
            <person name="Bellgard S.E."/>
            <person name="Bellgard M.I."/>
        </authorList>
    </citation>
    <scope>NUCLEOTIDE SEQUENCE</scope>
    <source>
        <tissue evidence="1">Shoot tissue taken approximately 20 cm above the soil surface</tissue>
    </source>
</reference>
<proteinExistence type="predicted"/>
<accession>A0A0A9E2J9</accession>
<dbReference type="EMBL" id="GBRH01202881">
    <property type="protein sequence ID" value="JAD95014.1"/>
    <property type="molecule type" value="Transcribed_RNA"/>
</dbReference>
<dbReference type="AlphaFoldDB" id="A0A0A9E2J9"/>
<evidence type="ECO:0000313" key="1">
    <source>
        <dbReference type="EMBL" id="JAD95014.1"/>
    </source>
</evidence>
<organism evidence="1">
    <name type="scientific">Arundo donax</name>
    <name type="common">Giant reed</name>
    <name type="synonym">Donax arundinaceus</name>
    <dbReference type="NCBI Taxonomy" id="35708"/>
    <lineage>
        <taxon>Eukaryota</taxon>
        <taxon>Viridiplantae</taxon>
        <taxon>Streptophyta</taxon>
        <taxon>Embryophyta</taxon>
        <taxon>Tracheophyta</taxon>
        <taxon>Spermatophyta</taxon>
        <taxon>Magnoliopsida</taxon>
        <taxon>Liliopsida</taxon>
        <taxon>Poales</taxon>
        <taxon>Poaceae</taxon>
        <taxon>PACMAD clade</taxon>
        <taxon>Arundinoideae</taxon>
        <taxon>Arundineae</taxon>
        <taxon>Arundo</taxon>
    </lineage>
</organism>
<reference evidence="1" key="1">
    <citation type="submission" date="2014-09" db="EMBL/GenBank/DDBJ databases">
        <authorList>
            <person name="Magalhaes I.L.F."/>
            <person name="Oliveira U."/>
            <person name="Santos F.R."/>
            <person name="Vidigal T.H.D.A."/>
            <person name="Brescovit A.D."/>
            <person name="Santos A.J."/>
        </authorList>
    </citation>
    <scope>NUCLEOTIDE SEQUENCE</scope>
    <source>
        <tissue evidence="1">Shoot tissue taken approximately 20 cm above the soil surface</tissue>
    </source>
</reference>
<name>A0A0A9E2J9_ARUDO</name>
<sequence length="24" mass="2971">MSTLRFLNKTSMSNFRFIFRFGRL</sequence>